<name>K3WXQ5_GLOUD</name>
<dbReference type="eggNOG" id="KOG2743">
    <property type="taxonomic scope" value="Eukaryota"/>
</dbReference>
<reference evidence="7" key="3">
    <citation type="submission" date="2015-02" db="UniProtKB">
        <authorList>
            <consortium name="EnsemblProtists"/>
        </authorList>
    </citation>
    <scope>IDENTIFICATION</scope>
    <source>
        <strain evidence="7">DAOM BR144</strain>
    </source>
</reference>
<accession>K3WXQ5</accession>
<protein>
    <recommendedName>
        <fullName evidence="6">CobW C-terminal domain-containing protein</fullName>
    </recommendedName>
</protein>
<dbReference type="GO" id="GO:0016787">
    <property type="term" value="F:hydrolase activity"/>
    <property type="evidence" value="ECO:0007669"/>
    <property type="project" value="UniProtKB-KW"/>
</dbReference>
<proteinExistence type="inferred from homology"/>
<keyword evidence="2" id="KW-0378">Hydrolase</keyword>
<dbReference type="Pfam" id="PF02492">
    <property type="entry name" value="cobW"/>
    <property type="match status" value="1"/>
</dbReference>
<dbReference type="InterPro" id="IPR011629">
    <property type="entry name" value="CobW-like_C"/>
</dbReference>
<evidence type="ECO:0000313" key="7">
    <source>
        <dbReference type="EnsemblProtists" id="PYU1_T009753"/>
    </source>
</evidence>
<reference evidence="8" key="1">
    <citation type="journal article" date="2010" name="Genome Biol.">
        <title>Genome sequence of the necrotrophic plant pathogen Pythium ultimum reveals original pathogenicity mechanisms and effector repertoire.</title>
        <authorList>
            <person name="Levesque C.A."/>
            <person name="Brouwer H."/>
            <person name="Cano L."/>
            <person name="Hamilton J.P."/>
            <person name="Holt C."/>
            <person name="Huitema E."/>
            <person name="Raffaele S."/>
            <person name="Robideau G.P."/>
            <person name="Thines M."/>
            <person name="Win J."/>
            <person name="Zerillo M.M."/>
            <person name="Beakes G.W."/>
            <person name="Boore J.L."/>
            <person name="Busam D."/>
            <person name="Dumas B."/>
            <person name="Ferriera S."/>
            <person name="Fuerstenberg S.I."/>
            <person name="Gachon C.M."/>
            <person name="Gaulin E."/>
            <person name="Govers F."/>
            <person name="Grenville-Briggs L."/>
            <person name="Horner N."/>
            <person name="Hostetler J."/>
            <person name="Jiang R.H."/>
            <person name="Johnson J."/>
            <person name="Krajaejun T."/>
            <person name="Lin H."/>
            <person name="Meijer H.J."/>
            <person name="Moore B."/>
            <person name="Morris P."/>
            <person name="Phuntmart V."/>
            <person name="Puiu D."/>
            <person name="Shetty J."/>
            <person name="Stajich J.E."/>
            <person name="Tripathy S."/>
            <person name="Wawra S."/>
            <person name="van West P."/>
            <person name="Whitty B.R."/>
            <person name="Coutinho P.M."/>
            <person name="Henrissat B."/>
            <person name="Martin F."/>
            <person name="Thomas P.D."/>
            <person name="Tyler B.M."/>
            <person name="De Vries R.P."/>
            <person name="Kamoun S."/>
            <person name="Yandell M."/>
            <person name="Tisserat N."/>
            <person name="Buell C.R."/>
        </authorList>
    </citation>
    <scope>NUCLEOTIDE SEQUENCE</scope>
    <source>
        <strain evidence="8">DAOM:BR144</strain>
    </source>
</reference>
<evidence type="ECO:0000259" key="6">
    <source>
        <dbReference type="SMART" id="SM00833"/>
    </source>
</evidence>
<evidence type="ECO:0000256" key="1">
    <source>
        <dbReference type="ARBA" id="ARBA00022741"/>
    </source>
</evidence>
<dbReference type="InterPro" id="IPR036627">
    <property type="entry name" value="CobW-likC_sf"/>
</dbReference>
<dbReference type="Proteomes" id="UP000019132">
    <property type="component" value="Unassembled WGS sequence"/>
</dbReference>
<dbReference type="SMART" id="SM00833">
    <property type="entry name" value="CobW_C"/>
    <property type="match status" value="1"/>
</dbReference>
<sequence length="520" mass="56634">MADDLALAAARVNLCMGYEQRLLARNAKQRQLPVTIVSGFLGAGKTSLLQHILANRLNLQIACAVSDLAAINVDALLVTEKTLFEVKPSQKHRPEVFGVQNRSVDAFKDVVWRALHESDTQFDYLVMETSGTMDPTQLVAAVQEKFGKMTRARLDSVVVVVDGDAMAQDALQGVSPCDVAISQLACADVVVLNKIDLMDDAAKARAKSVISEYAPLARVYETDHCQIYLPHVLDISPPEDIYNAVSHEHVQAHWNTASDGALGKLRLLDSSSSSNISVASSGSDAFASVAYEQSTPTPLAAVHCWLRSHLPQGVLRAKGIIYLADDPKSRYVVQMSGKKRIEVENAGPWRAAPKTQFVVIGTPKLQDDEAQIQQNLQRCFQDFDACVLSQGDEEARAACIARIQDDARFDVHAVLPHAIQFRLHCPTSSLDANMLRHHHHVDMHELTKQFVRGVNASGGGSLLAYAPLCSKEDAALPEIVAMASIAGPATVLSMWHELDARAEAILYDVKKKLAGCLCGF</sequence>
<dbReference type="STRING" id="431595.K3WXQ5"/>
<dbReference type="CDD" id="cd03112">
    <property type="entry name" value="CobW-like"/>
    <property type="match status" value="1"/>
</dbReference>
<dbReference type="GO" id="GO:0000166">
    <property type="term" value="F:nucleotide binding"/>
    <property type="evidence" value="ECO:0007669"/>
    <property type="project" value="UniProtKB-KW"/>
</dbReference>
<dbReference type="InParanoid" id="K3WXQ5"/>
<dbReference type="Gene3D" id="3.40.50.300">
    <property type="entry name" value="P-loop containing nucleotide triphosphate hydrolases"/>
    <property type="match status" value="1"/>
</dbReference>
<dbReference type="InterPro" id="IPR003495">
    <property type="entry name" value="CobW/HypB/UreG_nucleotide-bd"/>
</dbReference>
<dbReference type="InterPro" id="IPR051927">
    <property type="entry name" value="Zn_Chap_cDPG_Synth"/>
</dbReference>
<evidence type="ECO:0000256" key="4">
    <source>
        <dbReference type="ARBA" id="ARBA00034320"/>
    </source>
</evidence>
<dbReference type="InterPro" id="IPR027417">
    <property type="entry name" value="P-loop_NTPase"/>
</dbReference>
<dbReference type="PANTHER" id="PTHR43603:SF1">
    <property type="entry name" value="ZINC-REGULATED GTPASE METALLOPROTEIN ACTIVATOR 1"/>
    <property type="match status" value="1"/>
</dbReference>
<dbReference type="SUPFAM" id="SSF90002">
    <property type="entry name" value="Hypothetical protein YjiA, C-terminal domain"/>
    <property type="match status" value="1"/>
</dbReference>
<feature type="domain" description="CobW C-terminal" evidence="6">
    <location>
        <begin position="286"/>
        <end position="380"/>
    </location>
</feature>
<dbReference type="Pfam" id="PF07683">
    <property type="entry name" value="CobW_C"/>
    <property type="match status" value="1"/>
</dbReference>
<reference evidence="8" key="2">
    <citation type="submission" date="2010-04" db="EMBL/GenBank/DDBJ databases">
        <authorList>
            <person name="Buell R."/>
            <person name="Hamilton J."/>
            <person name="Hostetler J."/>
        </authorList>
    </citation>
    <scope>NUCLEOTIDE SEQUENCE [LARGE SCALE GENOMIC DNA]</scope>
    <source>
        <strain evidence="8">DAOM:BR144</strain>
    </source>
</reference>
<dbReference type="PANTHER" id="PTHR43603">
    <property type="entry name" value="COBW DOMAIN-CONTAINING PROTEIN DDB_G0274527"/>
    <property type="match status" value="1"/>
</dbReference>
<dbReference type="AlphaFoldDB" id="K3WXQ5"/>
<dbReference type="VEuPathDB" id="FungiDB:PYU1_G009735"/>
<keyword evidence="3" id="KW-0143">Chaperone</keyword>
<dbReference type="OMA" id="RVYETDH"/>
<dbReference type="EMBL" id="GL376615">
    <property type="status" value="NOT_ANNOTATED_CDS"/>
    <property type="molecule type" value="Genomic_DNA"/>
</dbReference>
<dbReference type="Gene3D" id="3.30.1220.10">
    <property type="entry name" value="CobW-like, C-terminal domain"/>
    <property type="match status" value="1"/>
</dbReference>
<keyword evidence="8" id="KW-1185">Reference proteome</keyword>
<comment type="catalytic activity">
    <reaction evidence="5">
        <text>GTP + H2O = GDP + phosphate + H(+)</text>
        <dbReference type="Rhea" id="RHEA:19669"/>
        <dbReference type="ChEBI" id="CHEBI:15377"/>
        <dbReference type="ChEBI" id="CHEBI:15378"/>
        <dbReference type="ChEBI" id="CHEBI:37565"/>
        <dbReference type="ChEBI" id="CHEBI:43474"/>
        <dbReference type="ChEBI" id="CHEBI:58189"/>
    </reaction>
    <physiologicalReaction direction="left-to-right" evidence="5">
        <dbReference type="Rhea" id="RHEA:19670"/>
    </physiologicalReaction>
</comment>
<evidence type="ECO:0000256" key="5">
    <source>
        <dbReference type="ARBA" id="ARBA00049117"/>
    </source>
</evidence>
<dbReference type="HOGENOM" id="CLU_038763_0_0_1"/>
<evidence type="ECO:0000256" key="2">
    <source>
        <dbReference type="ARBA" id="ARBA00022801"/>
    </source>
</evidence>
<evidence type="ECO:0000313" key="8">
    <source>
        <dbReference type="Proteomes" id="UP000019132"/>
    </source>
</evidence>
<dbReference type="SUPFAM" id="SSF52540">
    <property type="entry name" value="P-loop containing nucleoside triphosphate hydrolases"/>
    <property type="match status" value="1"/>
</dbReference>
<organism evidence="7 8">
    <name type="scientific">Globisporangium ultimum (strain ATCC 200006 / CBS 805.95 / DAOM BR144)</name>
    <name type="common">Pythium ultimum</name>
    <dbReference type="NCBI Taxonomy" id="431595"/>
    <lineage>
        <taxon>Eukaryota</taxon>
        <taxon>Sar</taxon>
        <taxon>Stramenopiles</taxon>
        <taxon>Oomycota</taxon>
        <taxon>Peronosporomycetes</taxon>
        <taxon>Pythiales</taxon>
        <taxon>Pythiaceae</taxon>
        <taxon>Globisporangium</taxon>
    </lineage>
</organism>
<evidence type="ECO:0000256" key="3">
    <source>
        <dbReference type="ARBA" id="ARBA00023186"/>
    </source>
</evidence>
<comment type="similarity">
    <text evidence="4">Belongs to the SIMIBI class G3E GTPase family. ZNG1 subfamily.</text>
</comment>
<keyword evidence="1" id="KW-0547">Nucleotide-binding</keyword>
<dbReference type="EnsemblProtists" id="PYU1_T009753">
    <property type="protein sequence ID" value="PYU1_T009753"/>
    <property type="gene ID" value="PYU1_G009735"/>
</dbReference>